<comment type="caution">
    <text evidence="1">The sequence shown here is derived from an EMBL/GenBank/DDBJ whole genome shotgun (WGS) entry which is preliminary data.</text>
</comment>
<feature type="non-terminal residue" evidence="1">
    <location>
        <position position="1"/>
    </location>
</feature>
<protein>
    <submittedName>
        <fullName evidence="1">Uncharacterized protein</fullName>
    </submittedName>
</protein>
<feature type="non-terminal residue" evidence="1">
    <location>
        <position position="106"/>
    </location>
</feature>
<proteinExistence type="predicted"/>
<dbReference type="AlphaFoldDB" id="A0AAV5SSQ6"/>
<gene>
    <name evidence="1" type="ORF">PENTCL1PPCAC_4741</name>
</gene>
<reference evidence="1" key="1">
    <citation type="submission" date="2023-10" db="EMBL/GenBank/DDBJ databases">
        <title>Genome assembly of Pristionchus species.</title>
        <authorList>
            <person name="Yoshida K."/>
            <person name="Sommer R.J."/>
        </authorList>
    </citation>
    <scope>NUCLEOTIDE SEQUENCE</scope>
    <source>
        <strain evidence="1">RS0144</strain>
    </source>
</reference>
<sequence length="106" mass="12085">IDVKSFESIILDVMLKNQVRRLIFSISAVEAVFERNIQDSGDFFCVAAQLVHTIEFTLENANWLTPSPQFRSEWLKSTQWLEIIAPFNASFHDNLANGDVSLRIVA</sequence>
<evidence type="ECO:0000313" key="1">
    <source>
        <dbReference type="EMBL" id="GMS82566.1"/>
    </source>
</evidence>
<organism evidence="1 2">
    <name type="scientific">Pristionchus entomophagus</name>
    <dbReference type="NCBI Taxonomy" id="358040"/>
    <lineage>
        <taxon>Eukaryota</taxon>
        <taxon>Metazoa</taxon>
        <taxon>Ecdysozoa</taxon>
        <taxon>Nematoda</taxon>
        <taxon>Chromadorea</taxon>
        <taxon>Rhabditida</taxon>
        <taxon>Rhabditina</taxon>
        <taxon>Diplogasteromorpha</taxon>
        <taxon>Diplogasteroidea</taxon>
        <taxon>Neodiplogasteridae</taxon>
        <taxon>Pristionchus</taxon>
    </lineage>
</organism>
<dbReference type="EMBL" id="BTSX01000002">
    <property type="protein sequence ID" value="GMS82566.1"/>
    <property type="molecule type" value="Genomic_DNA"/>
</dbReference>
<evidence type="ECO:0000313" key="2">
    <source>
        <dbReference type="Proteomes" id="UP001432027"/>
    </source>
</evidence>
<keyword evidence="2" id="KW-1185">Reference proteome</keyword>
<accession>A0AAV5SSQ6</accession>
<name>A0AAV5SSQ6_9BILA</name>
<dbReference type="Proteomes" id="UP001432027">
    <property type="component" value="Unassembled WGS sequence"/>
</dbReference>